<evidence type="ECO:0000256" key="3">
    <source>
        <dbReference type="ARBA" id="ARBA00012646"/>
    </source>
</evidence>
<proteinExistence type="inferred from homology"/>
<dbReference type="EMBL" id="CAWYQH010000130">
    <property type="protein sequence ID" value="CAK8692788.1"/>
    <property type="molecule type" value="Genomic_DNA"/>
</dbReference>
<evidence type="ECO:0000256" key="6">
    <source>
        <dbReference type="ARBA" id="ARBA00023157"/>
    </source>
</evidence>
<accession>A0ABP0GN66</accession>
<comment type="caution">
    <text evidence="9">The sequence shown here is derived from an EMBL/GenBank/DDBJ whole genome shotgun (WGS) entry which is preliminary data.</text>
</comment>
<gene>
    <name evidence="9" type="ORF">CVLEPA_LOCUS26030</name>
</gene>
<keyword evidence="8" id="KW-0812">Transmembrane</keyword>
<keyword evidence="7" id="KW-0325">Glycoprotein</keyword>
<dbReference type="PANTHER" id="PTHR11567">
    <property type="entry name" value="ACID PHOSPHATASE-RELATED"/>
    <property type="match status" value="1"/>
</dbReference>
<dbReference type="PROSITE" id="PS00778">
    <property type="entry name" value="HIS_ACID_PHOSPHAT_2"/>
    <property type="match status" value="1"/>
</dbReference>
<dbReference type="SUPFAM" id="SSF53254">
    <property type="entry name" value="Phosphoglycerate mutase-like"/>
    <property type="match status" value="1"/>
</dbReference>
<name>A0ABP0GN66_CLALP</name>
<evidence type="ECO:0000313" key="10">
    <source>
        <dbReference type="Proteomes" id="UP001642483"/>
    </source>
</evidence>
<keyword evidence="10" id="KW-1185">Reference proteome</keyword>
<evidence type="ECO:0000256" key="7">
    <source>
        <dbReference type="ARBA" id="ARBA00023180"/>
    </source>
</evidence>
<keyword evidence="6" id="KW-1015">Disulfide bond</keyword>
<sequence length="415" mass="46844">MMVLLENCATENAPQLVFANLLWRHGSRSPVTSYPSDPYNGKPIWPQGPGQLTNVGMRQQHELGQYFRQRYNNFLSKHYKRSEIYVRSTDVDRTLMSAECNMAGLYPPSGRQKWNGTNTTWQPLPVHTVPEDTDLLLIYPAPHCPKYFELLSEIYQSKIYKLLQAKYAPFLKEIANLTQWNGKLSIMQAWIGVQDVLVLEKSVNLPLPSWVTEERLAKLNEIAGLDIAILFGGVNPGYRVKVAKAGGAGNLLKTIVHNIDSAINGKTESTYKIVAYSAHDTTLAALLIAVDAFDMTQPPLASSIMFEVYRMTSGNQPSYTVKTFYRNSVDHDPLPLSILGCDFECPFEEFKERIASITPDDPDKECGRSTLQDDQIWRLRYSSSSLLVLIWIVIVLVGIIVAFRSKKSEVRFSKV</sequence>
<dbReference type="InterPro" id="IPR029033">
    <property type="entry name" value="His_PPase_superfam"/>
</dbReference>
<dbReference type="Proteomes" id="UP001642483">
    <property type="component" value="Unassembled WGS sequence"/>
</dbReference>
<dbReference type="EC" id="3.1.3.2" evidence="3"/>
<keyword evidence="5" id="KW-0378">Hydrolase</keyword>
<keyword evidence="8" id="KW-0472">Membrane</keyword>
<evidence type="ECO:0000313" key="9">
    <source>
        <dbReference type="EMBL" id="CAK8692788.1"/>
    </source>
</evidence>
<evidence type="ECO:0000256" key="4">
    <source>
        <dbReference type="ARBA" id="ARBA00022729"/>
    </source>
</evidence>
<dbReference type="PROSITE" id="PS00616">
    <property type="entry name" value="HIS_ACID_PHOSPHAT_1"/>
    <property type="match status" value="1"/>
</dbReference>
<dbReference type="PANTHER" id="PTHR11567:SF211">
    <property type="entry name" value="PROSTATIC ACID PHOSPHATASE"/>
    <property type="match status" value="1"/>
</dbReference>
<evidence type="ECO:0000256" key="2">
    <source>
        <dbReference type="ARBA" id="ARBA00005375"/>
    </source>
</evidence>
<keyword evidence="8" id="KW-1133">Transmembrane helix</keyword>
<dbReference type="Pfam" id="PF00328">
    <property type="entry name" value="His_Phos_2"/>
    <property type="match status" value="1"/>
</dbReference>
<feature type="transmembrane region" description="Helical" evidence="8">
    <location>
        <begin position="385"/>
        <end position="403"/>
    </location>
</feature>
<comment type="catalytic activity">
    <reaction evidence="1">
        <text>a phosphate monoester + H2O = an alcohol + phosphate</text>
        <dbReference type="Rhea" id="RHEA:15017"/>
        <dbReference type="ChEBI" id="CHEBI:15377"/>
        <dbReference type="ChEBI" id="CHEBI:30879"/>
        <dbReference type="ChEBI" id="CHEBI:43474"/>
        <dbReference type="ChEBI" id="CHEBI:67140"/>
        <dbReference type="EC" id="3.1.3.2"/>
    </reaction>
</comment>
<evidence type="ECO:0000256" key="1">
    <source>
        <dbReference type="ARBA" id="ARBA00000032"/>
    </source>
</evidence>
<dbReference type="InterPro" id="IPR000560">
    <property type="entry name" value="His_Pase_clade-2"/>
</dbReference>
<dbReference type="Gene3D" id="3.40.50.1240">
    <property type="entry name" value="Phosphoglycerate mutase-like"/>
    <property type="match status" value="1"/>
</dbReference>
<evidence type="ECO:0000256" key="5">
    <source>
        <dbReference type="ARBA" id="ARBA00022801"/>
    </source>
</evidence>
<protein>
    <recommendedName>
        <fullName evidence="3">acid phosphatase</fullName>
        <ecNumber evidence="3">3.1.3.2</ecNumber>
    </recommendedName>
</protein>
<comment type="similarity">
    <text evidence="2">Belongs to the histidine acid phosphatase family.</text>
</comment>
<dbReference type="InterPro" id="IPR050645">
    <property type="entry name" value="Histidine_acid_phosphatase"/>
</dbReference>
<reference evidence="9 10" key="1">
    <citation type="submission" date="2024-02" db="EMBL/GenBank/DDBJ databases">
        <authorList>
            <person name="Daric V."/>
            <person name="Darras S."/>
        </authorList>
    </citation>
    <scope>NUCLEOTIDE SEQUENCE [LARGE SCALE GENOMIC DNA]</scope>
</reference>
<evidence type="ECO:0000256" key="8">
    <source>
        <dbReference type="SAM" id="Phobius"/>
    </source>
</evidence>
<dbReference type="CDD" id="cd07061">
    <property type="entry name" value="HP_HAP_like"/>
    <property type="match status" value="1"/>
</dbReference>
<organism evidence="9 10">
    <name type="scientific">Clavelina lepadiformis</name>
    <name type="common">Light-bulb sea squirt</name>
    <name type="synonym">Ascidia lepadiformis</name>
    <dbReference type="NCBI Taxonomy" id="159417"/>
    <lineage>
        <taxon>Eukaryota</taxon>
        <taxon>Metazoa</taxon>
        <taxon>Chordata</taxon>
        <taxon>Tunicata</taxon>
        <taxon>Ascidiacea</taxon>
        <taxon>Aplousobranchia</taxon>
        <taxon>Clavelinidae</taxon>
        <taxon>Clavelina</taxon>
    </lineage>
</organism>
<dbReference type="InterPro" id="IPR033379">
    <property type="entry name" value="Acid_Pase_AS"/>
</dbReference>
<keyword evidence="4" id="KW-0732">Signal</keyword>